<name>I4Z639_9BURK</name>
<dbReference type="Proteomes" id="UP000053899">
    <property type="component" value="Unassembled WGS sequence"/>
</dbReference>
<evidence type="ECO:0008006" key="3">
    <source>
        <dbReference type="Google" id="ProtNLM"/>
    </source>
</evidence>
<dbReference type="EMBL" id="JH660671">
    <property type="protein sequence ID" value="EIM31681.1"/>
    <property type="molecule type" value="Genomic_DNA"/>
</dbReference>
<organism evidence="1 2">
    <name type="scientific">Leptothrix ochracea L12</name>
    <dbReference type="NCBI Taxonomy" id="735332"/>
    <lineage>
        <taxon>Bacteria</taxon>
        <taxon>Pseudomonadati</taxon>
        <taxon>Pseudomonadota</taxon>
        <taxon>Betaproteobacteria</taxon>
        <taxon>Burkholderiales</taxon>
        <taxon>Sphaerotilaceae</taxon>
        <taxon>Leptothrix</taxon>
    </lineage>
</organism>
<keyword evidence="2" id="KW-1185">Reference proteome</keyword>
<dbReference type="GeneID" id="92352077"/>
<dbReference type="AlphaFoldDB" id="I4Z639"/>
<proteinExistence type="predicted"/>
<dbReference type="Pfam" id="PF14103">
    <property type="entry name" value="DUF4276"/>
    <property type="match status" value="1"/>
</dbReference>
<sequence>MKELVFLVEGEAERNLLDALMPRLLPEGMGYRVIPFQGKQDMEKRMGQRIRGYQNATARFIVLRDQDSHTDCVALKQGLQARCQGTGREAQCLVRIACTELETFYLADLTAVAQALDIPSLSKHQENKKFRNPDHLGSPSRELKALTKNRYEKRAGSRAIGQYLSLDNTRSPSFKYFVAGIKRLTAELLDA</sequence>
<gene>
    <name evidence="1" type="ORF">LepocDRAFT_00004150</name>
</gene>
<dbReference type="OrthoDB" id="283783at2"/>
<reference evidence="1 2" key="1">
    <citation type="submission" date="2012-04" db="EMBL/GenBank/DDBJ databases">
        <title>Improved High-Quality Draft sequence of Leptothrix ochracea L12.</title>
        <authorList>
            <consortium name="US DOE Joint Genome Institute"/>
            <person name="Lucas S."/>
            <person name="Han J."/>
            <person name="Lapidus A."/>
            <person name="Cheng J.-F."/>
            <person name="Goodwin L."/>
            <person name="Pitluck S."/>
            <person name="Peters L."/>
            <person name="Zeytun A."/>
            <person name="Detter J.C."/>
            <person name="Han C."/>
            <person name="Tapia R."/>
            <person name="Land M."/>
            <person name="Hauser L."/>
            <person name="Kyrpides N."/>
            <person name="Ivanova N."/>
            <person name="Pagani I."/>
            <person name="Stepanauskas R."/>
            <person name="Masland D."/>
            <person name="Poulton N."/>
            <person name="Emerson D."/>
            <person name="Fleming E."/>
            <person name="Woyke T."/>
        </authorList>
    </citation>
    <scope>NUCLEOTIDE SEQUENCE [LARGE SCALE GENOMIC DNA]</scope>
    <source>
        <strain evidence="1 2">L12</strain>
    </source>
</reference>
<evidence type="ECO:0000313" key="1">
    <source>
        <dbReference type="EMBL" id="EIM31681.1"/>
    </source>
</evidence>
<dbReference type="HOGENOM" id="CLU_109798_1_0_4"/>
<evidence type="ECO:0000313" key="2">
    <source>
        <dbReference type="Proteomes" id="UP000053899"/>
    </source>
</evidence>
<dbReference type="InterPro" id="IPR025455">
    <property type="entry name" value="DUF4276"/>
</dbReference>
<accession>I4Z639</accession>
<protein>
    <recommendedName>
        <fullName evidence="3">DUF4276 domain-containing protein</fullName>
    </recommendedName>
</protein>
<dbReference type="RefSeq" id="WP_009453242.1">
    <property type="nucleotide sequence ID" value="NZ_JH660671.1"/>
</dbReference>